<dbReference type="AlphaFoldDB" id="A0A5E5P940"/>
<name>A0A5E5P940_9BURK</name>
<evidence type="ECO:0000313" key="2">
    <source>
        <dbReference type="Proteomes" id="UP000364291"/>
    </source>
</evidence>
<gene>
    <name evidence="1" type="ORF">PAP18089_04199</name>
</gene>
<reference evidence="1 2" key="1">
    <citation type="submission" date="2019-08" db="EMBL/GenBank/DDBJ databases">
        <authorList>
            <person name="Peeters C."/>
        </authorList>
    </citation>
    <scope>NUCLEOTIDE SEQUENCE [LARGE SCALE GENOMIC DNA]</scope>
    <source>
        <strain evidence="1 2">LMG 18089</strain>
    </source>
</reference>
<dbReference type="Proteomes" id="UP000364291">
    <property type="component" value="Unassembled WGS sequence"/>
</dbReference>
<protein>
    <recommendedName>
        <fullName evidence="3">Lipoprotein</fullName>
    </recommendedName>
</protein>
<evidence type="ECO:0000313" key="1">
    <source>
        <dbReference type="EMBL" id="VVG73196.1"/>
    </source>
</evidence>
<organism evidence="1 2">
    <name type="scientific">Pandoraea apista</name>
    <dbReference type="NCBI Taxonomy" id="93218"/>
    <lineage>
        <taxon>Bacteria</taxon>
        <taxon>Pseudomonadati</taxon>
        <taxon>Pseudomonadota</taxon>
        <taxon>Betaproteobacteria</taxon>
        <taxon>Burkholderiales</taxon>
        <taxon>Burkholderiaceae</taxon>
        <taxon>Pandoraea</taxon>
    </lineage>
</organism>
<proteinExistence type="predicted"/>
<dbReference type="EMBL" id="CABPSX010000010">
    <property type="protein sequence ID" value="VVG73196.1"/>
    <property type="molecule type" value="Genomic_DNA"/>
</dbReference>
<dbReference type="OrthoDB" id="8941756at2"/>
<evidence type="ECO:0008006" key="3">
    <source>
        <dbReference type="Google" id="ProtNLM"/>
    </source>
</evidence>
<dbReference type="PROSITE" id="PS51257">
    <property type="entry name" value="PROKAR_LIPOPROTEIN"/>
    <property type="match status" value="1"/>
</dbReference>
<accession>A0A5E5P940</accession>
<sequence length="288" mass="31443">MNLRLRYGVATALLCALLAGCEDSEIGQVKAASDPVDATQTYGSALSERAACKSVSWKTFKDGSNRTAVEYRCELNDAIAELNKVRDAQIEEINGYLKASNENLGKAIEGAAGDAARYAKLVEEKKAELQQIDEKSQAQTAGMDGPSALKARQVWDASRAYAASELERYQAELDKANAGANTASLEGSRQSYEQRYTNDIANLHRKYDGVKSVTEVIQWVVNDKQVVPTYFGFDIDSELGKKTNDKSAQFRGFLQQMGQQRGQDYVAWVAPMVLTGISATTEKQASPG</sequence>
<dbReference type="RefSeq" id="WP_094068230.1">
    <property type="nucleotide sequence ID" value="NZ_CABPSX010000010.1"/>
</dbReference>